<dbReference type="AlphaFoldDB" id="W7V2N5"/>
<proteinExistence type="predicted"/>
<name>W7V2N5_RUMFL</name>
<dbReference type="Gene3D" id="2.60.40.3630">
    <property type="match status" value="3"/>
</dbReference>
<evidence type="ECO:0000256" key="2">
    <source>
        <dbReference type="SAM" id="SignalP"/>
    </source>
</evidence>
<dbReference type="RefSeq" id="WP_037296371.1">
    <property type="nucleotide sequence ID" value="NZ_ATAX01000003.1"/>
</dbReference>
<reference evidence="3 4" key="1">
    <citation type="journal article" date="2014" name="PLoS ONE">
        <title>Rumen cellulosomics: divergent fiber-degrading strategies revealed by comparative genome-wide analysis of six ruminococcal strains.</title>
        <authorList>
            <person name="Dassa B."/>
            <person name="Borovok I."/>
            <person name="Ruimy-Israeli V."/>
            <person name="Lamed R."/>
            <person name="Flint H.J."/>
            <person name="Duncan S.H."/>
            <person name="Henrissat B."/>
            <person name="Coutinho P."/>
            <person name="Morrison M."/>
            <person name="Mosoni P."/>
            <person name="Yeoman C.J."/>
            <person name="White B.A."/>
            <person name="Bayer E.A."/>
        </authorList>
    </citation>
    <scope>NUCLEOTIDE SEQUENCE [LARGE SCALE GENOMIC DNA]</scope>
    <source>
        <strain evidence="3 4">007c</strain>
    </source>
</reference>
<dbReference type="SUPFAM" id="SSF63446">
    <property type="entry name" value="Type I dockerin domain"/>
    <property type="match status" value="1"/>
</dbReference>
<accession>W7V2N5</accession>
<evidence type="ECO:0000256" key="1">
    <source>
        <dbReference type="SAM" id="MobiDB-lite"/>
    </source>
</evidence>
<feature type="chain" id="PRO_5038958649" description="Dockerin domain-containing protein" evidence="2">
    <location>
        <begin position="22"/>
        <end position="854"/>
    </location>
</feature>
<keyword evidence="4" id="KW-1185">Reference proteome</keyword>
<dbReference type="EMBL" id="ATAX01000003">
    <property type="protein sequence ID" value="EWM55235.1"/>
    <property type="molecule type" value="Genomic_DNA"/>
</dbReference>
<feature type="signal peptide" evidence="2">
    <location>
        <begin position="1"/>
        <end position="21"/>
    </location>
</feature>
<organism evidence="3 4">
    <name type="scientific">Ruminococcus flavefaciens 007c</name>
    <dbReference type="NCBI Taxonomy" id="1341157"/>
    <lineage>
        <taxon>Bacteria</taxon>
        <taxon>Bacillati</taxon>
        <taxon>Bacillota</taxon>
        <taxon>Clostridia</taxon>
        <taxon>Eubacteriales</taxon>
        <taxon>Oscillospiraceae</taxon>
        <taxon>Ruminococcus</taxon>
    </lineage>
</organism>
<sequence length="854" mass="93991">MLFKKILSFTMAAAVSSTLFAAAPMSGTQTLLKNNYAAAESSDTVTSPIAGSDSFALLLSEYNIEATKTVRIQCCGTGTPDSWTVEPSDVIRLDTTGTMATGLKEGTAVITYVKNGAESKAIVNVTEGDEIVGHCKVCGKALRQEDYFYAASGASSCFDCYPLIDNCFPKGTATVTDTVKEILNENGIMYIVFENSGKYSIGTKDYIKRFNDKLGHELKVGETIEMCYYYDDLPVMEGSQYTRDTHNVVLCKSIKTVAAPEEKNADDRTYILYVTSYPSKTRYTIGEELDLSGGYAYGIITSSTLIGDTFSQPFDSEYFTIDSSEFDNTKPGTYNIYIMYGEGSAADWDSYQVTVCNAETTEVTTETTTTTTPLSSVTVEVPTTTTTAEEPEIWRWGTGVDHFDSVETLPTKTVYTEGEEFDFSGLVIKAHHSAMKYSNKGNAKNVITNYVWEPVKIDPKYITVISESGKTYSISDFSKLKGGESYIISIGSGKVITLNVKNDEYEKTLYDTNEFSFKVYVSAKDSCDAETTEVTTETTTTTTPLSSVTTEVPTTTTTAEEPEIWRWGTGVDHFDSIETLPTKIVYTEGEEFDFSGLVIKAHHSAMKYSNKGNAKNVITNYVWEPVKIDPKYITVISESGETYSISDFSKLKGGESYIISIGSGKTIALNVKDDEYEKTLYDTNDFSYKVYISAKDSDNKFIEIKDEVAESFSYGSGNNGFKLRNRKGFSVDMDSISAKIGYDFDYHILKDDIVSGVLLVNTKTNYLVAGDLRIVKYSGKKGDANCDGSIDLADAILIMQALANPDKYSLDGTEQHHLTTRGHLFADIDGNGMTADDALEIQLFLLGKSSMIEK</sequence>
<evidence type="ECO:0000313" key="3">
    <source>
        <dbReference type="EMBL" id="EWM55235.1"/>
    </source>
</evidence>
<feature type="region of interest" description="Disordered" evidence="1">
    <location>
        <begin position="532"/>
        <end position="559"/>
    </location>
</feature>
<comment type="caution">
    <text evidence="3">The sequence shown here is derived from an EMBL/GenBank/DDBJ whole genome shotgun (WGS) entry which is preliminary data.</text>
</comment>
<dbReference type="InterPro" id="IPR036439">
    <property type="entry name" value="Dockerin_dom_sf"/>
</dbReference>
<gene>
    <name evidence="3" type="ORF">RF007C_04575</name>
</gene>
<dbReference type="Gene3D" id="1.10.1330.10">
    <property type="entry name" value="Dockerin domain"/>
    <property type="match status" value="1"/>
</dbReference>
<dbReference type="GO" id="GO:0000272">
    <property type="term" value="P:polysaccharide catabolic process"/>
    <property type="evidence" value="ECO:0007669"/>
    <property type="project" value="InterPro"/>
</dbReference>
<dbReference type="CDD" id="cd14256">
    <property type="entry name" value="Dockerin_I"/>
    <property type="match status" value="1"/>
</dbReference>
<evidence type="ECO:0008006" key="5">
    <source>
        <dbReference type="Google" id="ProtNLM"/>
    </source>
</evidence>
<dbReference type="OrthoDB" id="1814458at2"/>
<evidence type="ECO:0000313" key="4">
    <source>
        <dbReference type="Proteomes" id="UP000019365"/>
    </source>
</evidence>
<dbReference type="eggNOG" id="COG4124">
    <property type="taxonomic scope" value="Bacteria"/>
</dbReference>
<dbReference type="PATRIC" id="fig|1341157.4.peg.49"/>
<keyword evidence="2" id="KW-0732">Signal</keyword>
<protein>
    <recommendedName>
        <fullName evidence="5">Dockerin domain-containing protein</fullName>
    </recommendedName>
</protein>
<dbReference type="Proteomes" id="UP000019365">
    <property type="component" value="Unassembled WGS sequence"/>
</dbReference>